<dbReference type="InterPro" id="IPR020846">
    <property type="entry name" value="MFS_dom"/>
</dbReference>
<evidence type="ECO:0000256" key="5">
    <source>
        <dbReference type="ARBA" id="ARBA00023136"/>
    </source>
</evidence>
<comment type="subcellular location">
    <subcellularLocation>
        <location evidence="1">Membrane</location>
        <topology evidence="1">Multi-pass membrane protein</topology>
    </subcellularLocation>
</comment>
<evidence type="ECO:0000256" key="2">
    <source>
        <dbReference type="ARBA" id="ARBA00022448"/>
    </source>
</evidence>
<name>A0A1I7D876_9BURK</name>
<dbReference type="GO" id="GO:0022857">
    <property type="term" value="F:transmembrane transporter activity"/>
    <property type="evidence" value="ECO:0007669"/>
    <property type="project" value="InterPro"/>
</dbReference>
<feature type="transmembrane region" description="Helical" evidence="6">
    <location>
        <begin position="371"/>
        <end position="390"/>
    </location>
</feature>
<protein>
    <submittedName>
        <fullName evidence="8">Predicted arabinose efflux permease, MFS family</fullName>
    </submittedName>
</protein>
<dbReference type="PANTHER" id="PTHR43385:SF1">
    <property type="entry name" value="RIBOFLAVIN TRANSPORTER RIBJ"/>
    <property type="match status" value="1"/>
</dbReference>
<feature type="transmembrane region" description="Helical" evidence="6">
    <location>
        <begin position="402"/>
        <end position="421"/>
    </location>
</feature>
<evidence type="ECO:0000313" key="8">
    <source>
        <dbReference type="EMBL" id="SFU07857.1"/>
    </source>
</evidence>
<feature type="transmembrane region" description="Helical" evidence="6">
    <location>
        <begin position="151"/>
        <end position="177"/>
    </location>
</feature>
<dbReference type="GO" id="GO:0016020">
    <property type="term" value="C:membrane"/>
    <property type="evidence" value="ECO:0007669"/>
    <property type="project" value="UniProtKB-SubCell"/>
</dbReference>
<dbReference type="PANTHER" id="PTHR43385">
    <property type="entry name" value="RIBOFLAVIN TRANSPORTER RIBJ"/>
    <property type="match status" value="1"/>
</dbReference>
<dbReference type="AlphaFoldDB" id="A0A1I7D876"/>
<dbReference type="Proteomes" id="UP000198844">
    <property type="component" value="Unassembled WGS sequence"/>
</dbReference>
<dbReference type="OrthoDB" id="3573349at2"/>
<dbReference type="Pfam" id="PF07690">
    <property type="entry name" value="MFS_1"/>
    <property type="match status" value="1"/>
</dbReference>
<dbReference type="Gene3D" id="1.20.1250.20">
    <property type="entry name" value="MFS general substrate transporter like domains"/>
    <property type="match status" value="2"/>
</dbReference>
<evidence type="ECO:0000256" key="3">
    <source>
        <dbReference type="ARBA" id="ARBA00022692"/>
    </source>
</evidence>
<dbReference type="InterPro" id="IPR036259">
    <property type="entry name" value="MFS_trans_sf"/>
</dbReference>
<evidence type="ECO:0000256" key="1">
    <source>
        <dbReference type="ARBA" id="ARBA00004141"/>
    </source>
</evidence>
<evidence type="ECO:0000259" key="7">
    <source>
        <dbReference type="PROSITE" id="PS50850"/>
    </source>
</evidence>
<keyword evidence="5 6" id="KW-0472">Membrane</keyword>
<organism evidence="8 9">
    <name type="scientific">Paraburkholderia aspalathi</name>
    <dbReference type="NCBI Taxonomy" id="1324617"/>
    <lineage>
        <taxon>Bacteria</taxon>
        <taxon>Pseudomonadati</taxon>
        <taxon>Pseudomonadota</taxon>
        <taxon>Betaproteobacteria</taxon>
        <taxon>Burkholderiales</taxon>
        <taxon>Burkholderiaceae</taxon>
        <taxon>Paraburkholderia</taxon>
    </lineage>
</organism>
<reference evidence="8 9" key="1">
    <citation type="submission" date="2016-10" db="EMBL/GenBank/DDBJ databases">
        <authorList>
            <person name="de Groot N.N."/>
        </authorList>
    </citation>
    <scope>NUCLEOTIDE SEQUENCE [LARGE SCALE GENOMIC DNA]</scope>
    <source>
        <strain evidence="8 9">LMG 27731</strain>
    </source>
</reference>
<proteinExistence type="predicted"/>
<feature type="transmembrane region" description="Helical" evidence="6">
    <location>
        <begin position="284"/>
        <end position="303"/>
    </location>
</feature>
<feature type="transmembrane region" description="Helical" evidence="6">
    <location>
        <begin position="246"/>
        <end position="264"/>
    </location>
</feature>
<dbReference type="SUPFAM" id="SSF103473">
    <property type="entry name" value="MFS general substrate transporter"/>
    <property type="match status" value="1"/>
</dbReference>
<evidence type="ECO:0000256" key="4">
    <source>
        <dbReference type="ARBA" id="ARBA00022989"/>
    </source>
</evidence>
<feature type="transmembrane region" description="Helical" evidence="6">
    <location>
        <begin position="310"/>
        <end position="328"/>
    </location>
</feature>
<dbReference type="PROSITE" id="PS50850">
    <property type="entry name" value="MFS"/>
    <property type="match status" value="1"/>
</dbReference>
<dbReference type="InterPro" id="IPR011701">
    <property type="entry name" value="MFS"/>
</dbReference>
<feature type="transmembrane region" description="Helical" evidence="6">
    <location>
        <begin position="118"/>
        <end position="139"/>
    </location>
</feature>
<dbReference type="RefSeq" id="WP_093635151.1">
    <property type="nucleotide sequence ID" value="NZ_FPBH01000009.1"/>
</dbReference>
<dbReference type="EMBL" id="FPBH01000009">
    <property type="protein sequence ID" value="SFU07857.1"/>
    <property type="molecule type" value="Genomic_DNA"/>
</dbReference>
<evidence type="ECO:0000256" key="6">
    <source>
        <dbReference type="SAM" id="Phobius"/>
    </source>
</evidence>
<keyword evidence="2" id="KW-0813">Transport</keyword>
<feature type="transmembrane region" description="Helical" evidence="6">
    <location>
        <begin position="91"/>
        <end position="112"/>
    </location>
</feature>
<feature type="transmembrane region" description="Helical" evidence="6">
    <location>
        <begin position="183"/>
        <end position="204"/>
    </location>
</feature>
<keyword evidence="3 6" id="KW-0812">Transmembrane</keyword>
<accession>A0A1I7D876</accession>
<dbReference type="CDD" id="cd17355">
    <property type="entry name" value="MFS_YcxA_like"/>
    <property type="match status" value="1"/>
</dbReference>
<feature type="domain" description="Major facilitator superfamily (MFS) profile" evidence="7">
    <location>
        <begin position="23"/>
        <end position="426"/>
    </location>
</feature>
<feature type="transmembrane region" description="Helical" evidence="6">
    <location>
        <begin position="24"/>
        <end position="44"/>
    </location>
</feature>
<keyword evidence="4 6" id="KW-1133">Transmembrane helix</keyword>
<dbReference type="InterPro" id="IPR052983">
    <property type="entry name" value="MFS_Riboflavin_Transporter"/>
</dbReference>
<sequence>MSPSDSSQSAAIDLTEFRAGWRSVLMAMLGLGVAANASLLYAFGSLVIPLQHAFGWSRGELQPAISFLFGGAVIGAQIVGWLNDRYGMRHVTIASLIGLAVVYALMSLMQAMGHSIGWLYLMCTLLPIAGMGTMHITWTHLVNLWFERNRGLALAVMLSGTGLSAILIPSAVTWVIGRWNWQAAFLLLAALPLILVLPLVLMWLQTPAAQDASAGRGERAAGHRAAPPVRAHTGLAFRDAMGSARFWTLNIALSLVVAATVSMVSNTVPLLRDKGLSAAEASHIFGSFGLSLIGGRLLVGYLIDRLWAPAVAAVALAMPALGCLLLSTTSADHAATLAVATLLIGLGAGAEFDIAAYLIARYFGMRNYGRLFGMHVALITIAAALAPWLFGRIYTVTGSYTTMLSICGAAFLLGAITLLPLGRYPKFDSLNLA</sequence>
<feature type="transmembrane region" description="Helical" evidence="6">
    <location>
        <begin position="64"/>
        <end position="82"/>
    </location>
</feature>
<evidence type="ECO:0000313" key="9">
    <source>
        <dbReference type="Proteomes" id="UP000198844"/>
    </source>
</evidence>
<gene>
    <name evidence="8" type="ORF">SAMN05192563_10096</name>
</gene>
<feature type="transmembrane region" description="Helical" evidence="6">
    <location>
        <begin position="334"/>
        <end position="359"/>
    </location>
</feature>